<name>A0A7W9HGS3_9PSEU</name>
<dbReference type="RefSeq" id="WP_184917832.1">
    <property type="nucleotide sequence ID" value="NZ_JACHMO010000001.1"/>
</dbReference>
<sequence>MSSRPDADAAELRALGVAADVAELLAGSDALARVADHLVVITPEVDEVSGDARALVTFLAPSVHTGSDLVAELATAAAARHPEIDRLVLVLLAGSEPPTTPGGAAYMRYVLATDRLVTARPAPGTQVRRATADDADDVVPLFAAALVDGYRRSGSTTDQSTVDDYAAELFVEALEVGAVFVAHDGDGFAGHATVLPDQDDLTGQDRLELFDQFVLPRAHGTPVGPLLTSAAVEHARRVGLPLRGYVSGGDATADKVFDALLAKGWRPDTTYWSLPLSSLARPAEVVPGG</sequence>
<dbReference type="GO" id="GO:0016747">
    <property type="term" value="F:acyltransferase activity, transferring groups other than amino-acyl groups"/>
    <property type="evidence" value="ECO:0007669"/>
    <property type="project" value="InterPro"/>
</dbReference>
<feature type="domain" description="N-acetyltransferase" evidence="1">
    <location>
        <begin position="125"/>
        <end position="284"/>
    </location>
</feature>
<proteinExistence type="predicted"/>
<evidence type="ECO:0000313" key="3">
    <source>
        <dbReference type="Proteomes" id="UP000552097"/>
    </source>
</evidence>
<accession>A0A7W9HGS3</accession>
<dbReference type="Proteomes" id="UP000552097">
    <property type="component" value="Unassembled WGS sequence"/>
</dbReference>
<dbReference type="Gene3D" id="3.40.630.30">
    <property type="match status" value="1"/>
</dbReference>
<organism evidence="2 3">
    <name type="scientific">Saccharothrix ecbatanensis</name>
    <dbReference type="NCBI Taxonomy" id="1105145"/>
    <lineage>
        <taxon>Bacteria</taxon>
        <taxon>Bacillati</taxon>
        <taxon>Actinomycetota</taxon>
        <taxon>Actinomycetes</taxon>
        <taxon>Pseudonocardiales</taxon>
        <taxon>Pseudonocardiaceae</taxon>
        <taxon>Saccharothrix</taxon>
    </lineage>
</organism>
<evidence type="ECO:0000313" key="2">
    <source>
        <dbReference type="EMBL" id="MBB5801684.1"/>
    </source>
</evidence>
<keyword evidence="3" id="KW-1185">Reference proteome</keyword>
<evidence type="ECO:0000259" key="1">
    <source>
        <dbReference type="PROSITE" id="PS51186"/>
    </source>
</evidence>
<dbReference type="InterPro" id="IPR000182">
    <property type="entry name" value="GNAT_dom"/>
</dbReference>
<reference evidence="2 3" key="1">
    <citation type="submission" date="2020-08" db="EMBL/GenBank/DDBJ databases">
        <title>Sequencing the genomes of 1000 actinobacteria strains.</title>
        <authorList>
            <person name="Klenk H.-P."/>
        </authorList>
    </citation>
    <scope>NUCLEOTIDE SEQUENCE [LARGE SCALE GENOMIC DNA]</scope>
    <source>
        <strain evidence="2 3">DSM 45486</strain>
    </source>
</reference>
<dbReference type="InterPro" id="IPR016181">
    <property type="entry name" value="Acyl_CoA_acyltransferase"/>
</dbReference>
<gene>
    <name evidence="2" type="ORF">F4560_001452</name>
</gene>
<comment type="caution">
    <text evidence="2">The sequence shown here is derived from an EMBL/GenBank/DDBJ whole genome shotgun (WGS) entry which is preliminary data.</text>
</comment>
<protein>
    <submittedName>
        <fullName evidence="2">GNAT superfamily N-acetyltransferase</fullName>
    </submittedName>
</protein>
<dbReference type="AlphaFoldDB" id="A0A7W9HGS3"/>
<dbReference type="PROSITE" id="PS51186">
    <property type="entry name" value="GNAT"/>
    <property type="match status" value="1"/>
</dbReference>
<dbReference type="EMBL" id="JACHMO010000001">
    <property type="protein sequence ID" value="MBB5801684.1"/>
    <property type="molecule type" value="Genomic_DNA"/>
</dbReference>
<dbReference type="SUPFAM" id="SSF55729">
    <property type="entry name" value="Acyl-CoA N-acyltransferases (Nat)"/>
    <property type="match status" value="1"/>
</dbReference>
<keyword evidence="2" id="KW-0808">Transferase</keyword>